<dbReference type="GeneID" id="54488247"/>
<organism evidence="1 2">
    <name type="scientific">Pseudovirgaria hyperparasitica</name>
    <dbReference type="NCBI Taxonomy" id="470096"/>
    <lineage>
        <taxon>Eukaryota</taxon>
        <taxon>Fungi</taxon>
        <taxon>Dikarya</taxon>
        <taxon>Ascomycota</taxon>
        <taxon>Pezizomycotina</taxon>
        <taxon>Dothideomycetes</taxon>
        <taxon>Dothideomycetes incertae sedis</taxon>
        <taxon>Acrospermales</taxon>
        <taxon>Acrospermaceae</taxon>
        <taxon>Pseudovirgaria</taxon>
    </lineage>
</organism>
<accession>A0A6A6W310</accession>
<protein>
    <submittedName>
        <fullName evidence="1">Uncharacterized protein</fullName>
    </submittedName>
</protein>
<dbReference type="AlphaFoldDB" id="A0A6A6W310"/>
<dbReference type="EMBL" id="ML996575">
    <property type="protein sequence ID" value="KAF2756519.1"/>
    <property type="molecule type" value="Genomic_DNA"/>
</dbReference>
<dbReference type="RefSeq" id="XP_033598970.1">
    <property type="nucleotide sequence ID" value="XM_033747193.1"/>
</dbReference>
<keyword evidence="2" id="KW-1185">Reference proteome</keyword>
<reference evidence="1" key="1">
    <citation type="journal article" date="2020" name="Stud. Mycol.">
        <title>101 Dothideomycetes genomes: a test case for predicting lifestyles and emergence of pathogens.</title>
        <authorList>
            <person name="Haridas S."/>
            <person name="Albert R."/>
            <person name="Binder M."/>
            <person name="Bloem J."/>
            <person name="Labutti K."/>
            <person name="Salamov A."/>
            <person name="Andreopoulos B."/>
            <person name="Baker S."/>
            <person name="Barry K."/>
            <person name="Bills G."/>
            <person name="Bluhm B."/>
            <person name="Cannon C."/>
            <person name="Castanera R."/>
            <person name="Culley D."/>
            <person name="Daum C."/>
            <person name="Ezra D."/>
            <person name="Gonzalez J."/>
            <person name="Henrissat B."/>
            <person name="Kuo A."/>
            <person name="Liang C."/>
            <person name="Lipzen A."/>
            <person name="Lutzoni F."/>
            <person name="Magnuson J."/>
            <person name="Mondo S."/>
            <person name="Nolan M."/>
            <person name="Ohm R."/>
            <person name="Pangilinan J."/>
            <person name="Park H.-J."/>
            <person name="Ramirez L."/>
            <person name="Alfaro M."/>
            <person name="Sun H."/>
            <person name="Tritt A."/>
            <person name="Yoshinaga Y."/>
            <person name="Zwiers L.-H."/>
            <person name="Turgeon B."/>
            <person name="Goodwin S."/>
            <person name="Spatafora J."/>
            <person name="Crous P."/>
            <person name="Grigoriev I."/>
        </authorList>
    </citation>
    <scope>NUCLEOTIDE SEQUENCE</scope>
    <source>
        <strain evidence="1">CBS 121739</strain>
    </source>
</reference>
<evidence type="ECO:0000313" key="2">
    <source>
        <dbReference type="Proteomes" id="UP000799437"/>
    </source>
</evidence>
<gene>
    <name evidence="1" type="ORF">EJ05DRAFT_502025</name>
</gene>
<proteinExistence type="predicted"/>
<sequence length="123" mass="13326">MAHSPPFESGSWTPALPGHLATTTCAAGEGLSGSLCGPDDDDYGGWLSTQDSLQHGRAGEVETIAGLWMLAWHGTTGRLRTNWHLSTFLPTDYCPSPRVVRYGYINLDDAPINFLFALSGFRL</sequence>
<name>A0A6A6W310_9PEZI</name>
<evidence type="ECO:0000313" key="1">
    <source>
        <dbReference type="EMBL" id="KAF2756519.1"/>
    </source>
</evidence>
<dbReference type="Proteomes" id="UP000799437">
    <property type="component" value="Unassembled WGS sequence"/>
</dbReference>